<reference evidence="2 3" key="1">
    <citation type="journal article" date="2013" name="PLoS Genet.">
        <title>Distinctive expansion of potential virulence genes in the genome of the oomycete fish pathogen Saprolegnia parasitica.</title>
        <authorList>
            <person name="Jiang R.H."/>
            <person name="de Bruijn I."/>
            <person name="Haas B.J."/>
            <person name="Belmonte R."/>
            <person name="Lobach L."/>
            <person name="Christie J."/>
            <person name="van den Ackerveken G."/>
            <person name="Bottin A."/>
            <person name="Bulone V."/>
            <person name="Diaz-Moreno S.M."/>
            <person name="Dumas B."/>
            <person name="Fan L."/>
            <person name="Gaulin E."/>
            <person name="Govers F."/>
            <person name="Grenville-Briggs L.J."/>
            <person name="Horner N.R."/>
            <person name="Levin J.Z."/>
            <person name="Mammella M."/>
            <person name="Meijer H.J."/>
            <person name="Morris P."/>
            <person name="Nusbaum C."/>
            <person name="Oome S."/>
            <person name="Phillips A.J."/>
            <person name="van Rooyen D."/>
            <person name="Rzeszutek E."/>
            <person name="Saraiva M."/>
            <person name="Secombes C.J."/>
            <person name="Seidl M.F."/>
            <person name="Snel B."/>
            <person name="Stassen J.H."/>
            <person name="Sykes S."/>
            <person name="Tripathy S."/>
            <person name="van den Berg H."/>
            <person name="Vega-Arreguin J.C."/>
            <person name="Wawra S."/>
            <person name="Young S.K."/>
            <person name="Zeng Q."/>
            <person name="Dieguez-Uribeondo J."/>
            <person name="Russ C."/>
            <person name="Tyler B.M."/>
            <person name="van West P."/>
        </authorList>
    </citation>
    <scope>NUCLEOTIDE SEQUENCE [LARGE SCALE GENOMIC DNA]</scope>
    <source>
        <strain evidence="2 3">CBS 223.65</strain>
    </source>
</reference>
<dbReference type="SUPFAM" id="SSF46689">
    <property type="entry name" value="Homeodomain-like"/>
    <property type="match status" value="1"/>
</dbReference>
<dbReference type="Gene3D" id="1.10.10.10">
    <property type="entry name" value="Winged helix-like DNA-binding domain superfamily/Winged helix DNA-binding domain"/>
    <property type="match status" value="1"/>
</dbReference>
<proteinExistence type="predicted"/>
<dbReference type="RefSeq" id="XP_012212195.1">
    <property type="nucleotide sequence ID" value="XM_012356805.1"/>
</dbReference>
<sequence>MRGPEHSEQMRRAVISKAADGKTQRQISKELEIPASSVGNIIRHFKAWHTLAPAPRSGRPRKTSLRTDRVLTRNVLNRQESALELRRELEETTGIRLSASTICRRMHAVGLHYGKKPTRLNSGKSKKI</sequence>
<organism evidence="2 3">
    <name type="scientific">Saprolegnia parasitica (strain CBS 223.65)</name>
    <dbReference type="NCBI Taxonomy" id="695850"/>
    <lineage>
        <taxon>Eukaryota</taxon>
        <taxon>Sar</taxon>
        <taxon>Stramenopiles</taxon>
        <taxon>Oomycota</taxon>
        <taxon>Saprolegniomycetes</taxon>
        <taxon>Saprolegniales</taxon>
        <taxon>Saprolegniaceae</taxon>
        <taxon>Saprolegnia</taxon>
    </lineage>
</organism>
<dbReference type="VEuPathDB" id="FungiDB:SPRG_21839"/>
<dbReference type="AlphaFoldDB" id="A0A067BG16"/>
<protein>
    <recommendedName>
        <fullName evidence="1">Insertion element IS150 protein InsJ-like helix-turn-helix domain-containing protein</fullName>
    </recommendedName>
</protein>
<dbReference type="InterPro" id="IPR036388">
    <property type="entry name" value="WH-like_DNA-bd_sf"/>
</dbReference>
<dbReference type="Pfam" id="PF13518">
    <property type="entry name" value="HTH_28"/>
    <property type="match status" value="1"/>
</dbReference>
<dbReference type="OMA" id="QRIVCKD"/>
<dbReference type="InterPro" id="IPR055247">
    <property type="entry name" value="InsJ-like_HTH"/>
</dbReference>
<evidence type="ECO:0000259" key="1">
    <source>
        <dbReference type="Pfam" id="PF13518"/>
    </source>
</evidence>
<dbReference type="GeneID" id="24142363"/>
<name>A0A067BG16_SAPPC</name>
<keyword evidence="3" id="KW-1185">Reference proteome</keyword>
<evidence type="ECO:0000313" key="2">
    <source>
        <dbReference type="EMBL" id="KDO17098.1"/>
    </source>
</evidence>
<dbReference type="EMBL" id="KK583780">
    <property type="protein sequence ID" value="KDO17098.1"/>
    <property type="molecule type" value="Genomic_DNA"/>
</dbReference>
<dbReference type="STRING" id="695850.A0A067BG16"/>
<evidence type="ECO:0000313" key="3">
    <source>
        <dbReference type="Proteomes" id="UP000030745"/>
    </source>
</evidence>
<dbReference type="Proteomes" id="UP000030745">
    <property type="component" value="Unassembled WGS sequence"/>
</dbReference>
<dbReference type="InterPro" id="IPR009057">
    <property type="entry name" value="Homeodomain-like_sf"/>
</dbReference>
<dbReference type="KEGG" id="spar:SPRG_21839"/>
<dbReference type="OrthoDB" id="115694at2759"/>
<accession>A0A067BG16</accession>
<feature type="domain" description="Insertion element IS150 protein InsJ-like helix-turn-helix" evidence="1">
    <location>
        <begin position="10"/>
        <end position="60"/>
    </location>
</feature>
<gene>
    <name evidence="2" type="ORF">SPRG_21839</name>
</gene>